<protein>
    <recommendedName>
        <fullName evidence="1">Fibronectin type-III domain-containing protein</fullName>
    </recommendedName>
</protein>
<name>A0A3P7JGE4_STRVU</name>
<reference evidence="2 3" key="1">
    <citation type="submission" date="2018-11" db="EMBL/GenBank/DDBJ databases">
        <authorList>
            <consortium name="Pathogen Informatics"/>
        </authorList>
    </citation>
    <scope>NUCLEOTIDE SEQUENCE [LARGE SCALE GENOMIC DNA]</scope>
</reference>
<dbReference type="OrthoDB" id="10253954at2759"/>
<feature type="domain" description="Fibronectin type-III" evidence="1">
    <location>
        <begin position="145"/>
        <end position="253"/>
    </location>
</feature>
<evidence type="ECO:0000313" key="2">
    <source>
        <dbReference type="EMBL" id="VDM82486.1"/>
    </source>
</evidence>
<sequence>MENGERVEGKTMQLRNLIKDTSVTCKAENKAGGTQEVIQIQISGPGTPPNEIVLLPMPNQVINVEWTTPDEVNGRITNYIVHYGEVPEATEPTEWKVATVDGLDVNHQLQQLDPKKNYAVRVQAVSDRGPGVISAPQMIRTLPLAPAQVVNPDISVFDNNSVIIEFVPPADPEAPGKQIKDFVIQYTSEDPPTDETDWKELRYTDPDDKDNITIVPIDGENFNPDTKYHVKIIPRGEIDGPASEPTVFTTGDG</sequence>
<dbReference type="EMBL" id="UYYB01117900">
    <property type="protein sequence ID" value="VDM82486.1"/>
    <property type="molecule type" value="Genomic_DNA"/>
</dbReference>
<feature type="non-terminal residue" evidence="2">
    <location>
        <position position="253"/>
    </location>
</feature>
<organism evidence="2 3">
    <name type="scientific">Strongylus vulgaris</name>
    <name type="common">Blood worm</name>
    <dbReference type="NCBI Taxonomy" id="40348"/>
    <lineage>
        <taxon>Eukaryota</taxon>
        <taxon>Metazoa</taxon>
        <taxon>Ecdysozoa</taxon>
        <taxon>Nematoda</taxon>
        <taxon>Chromadorea</taxon>
        <taxon>Rhabditida</taxon>
        <taxon>Rhabditina</taxon>
        <taxon>Rhabditomorpha</taxon>
        <taxon>Strongyloidea</taxon>
        <taxon>Strongylidae</taxon>
        <taxon>Strongylus</taxon>
    </lineage>
</organism>
<dbReference type="AlphaFoldDB" id="A0A3P7JGE4"/>
<dbReference type="InterPro" id="IPR050713">
    <property type="entry name" value="RTP_Phos/Ushers"/>
</dbReference>
<dbReference type="InterPro" id="IPR003961">
    <property type="entry name" value="FN3_dom"/>
</dbReference>
<accession>A0A3P7JGE4</accession>
<keyword evidence="3" id="KW-1185">Reference proteome</keyword>
<dbReference type="InterPro" id="IPR013783">
    <property type="entry name" value="Ig-like_fold"/>
</dbReference>
<dbReference type="PANTHER" id="PTHR46957">
    <property type="entry name" value="CYTOKINE RECEPTOR"/>
    <property type="match status" value="1"/>
</dbReference>
<dbReference type="GO" id="GO:0016020">
    <property type="term" value="C:membrane"/>
    <property type="evidence" value="ECO:0007669"/>
    <property type="project" value="UniProtKB-SubCell"/>
</dbReference>
<dbReference type="SUPFAM" id="SSF49265">
    <property type="entry name" value="Fibronectin type III"/>
    <property type="match status" value="1"/>
</dbReference>
<dbReference type="Gene3D" id="2.60.40.10">
    <property type="entry name" value="Immunoglobulins"/>
    <property type="match status" value="2"/>
</dbReference>
<proteinExistence type="predicted"/>
<dbReference type="Proteomes" id="UP000270094">
    <property type="component" value="Unassembled WGS sequence"/>
</dbReference>
<feature type="domain" description="Fibronectin type-III" evidence="1">
    <location>
        <begin position="48"/>
        <end position="144"/>
    </location>
</feature>
<evidence type="ECO:0000313" key="3">
    <source>
        <dbReference type="Proteomes" id="UP000270094"/>
    </source>
</evidence>
<gene>
    <name evidence="2" type="ORF">SVUK_LOCUS17484</name>
</gene>
<dbReference type="Pfam" id="PF00041">
    <property type="entry name" value="fn3"/>
    <property type="match status" value="1"/>
</dbReference>
<dbReference type="SMART" id="SM00060">
    <property type="entry name" value="FN3"/>
    <property type="match status" value="2"/>
</dbReference>
<dbReference type="PANTHER" id="PTHR46957:SF3">
    <property type="entry name" value="CYTOKINE RECEPTOR"/>
    <property type="match status" value="1"/>
</dbReference>
<evidence type="ECO:0000259" key="1">
    <source>
        <dbReference type="PROSITE" id="PS50853"/>
    </source>
</evidence>
<dbReference type="PROSITE" id="PS50853">
    <property type="entry name" value="FN3"/>
    <property type="match status" value="2"/>
</dbReference>
<dbReference type="CDD" id="cd00063">
    <property type="entry name" value="FN3"/>
    <property type="match status" value="2"/>
</dbReference>
<dbReference type="InterPro" id="IPR036116">
    <property type="entry name" value="FN3_sf"/>
</dbReference>